<dbReference type="Proteomes" id="UP001556709">
    <property type="component" value="Unassembled WGS sequence"/>
</dbReference>
<dbReference type="InterPro" id="IPR010775">
    <property type="entry name" value="DUF1365"/>
</dbReference>
<comment type="caution">
    <text evidence="1">The sequence shown here is derived from an EMBL/GenBank/DDBJ whole genome shotgun (WGS) entry which is preliminary data.</text>
</comment>
<keyword evidence="2" id="KW-1185">Reference proteome</keyword>
<dbReference type="RefSeq" id="WP_367959399.1">
    <property type="nucleotide sequence ID" value="NZ_JBAKFK010000004.1"/>
</dbReference>
<reference evidence="1 2" key="1">
    <citation type="submission" date="2024-02" db="EMBL/GenBank/DDBJ databases">
        <title>New especies of Spiribacter isolated from saline water.</title>
        <authorList>
            <person name="Leon M.J."/>
            <person name="De La Haba R."/>
            <person name="Sanchez-Porro C."/>
            <person name="Ventosa A."/>
        </authorList>
    </citation>
    <scope>NUCLEOTIDE SEQUENCE [LARGE SCALE GENOMIC DNA]</scope>
    <source>
        <strain evidence="2">ag22IC6-390</strain>
    </source>
</reference>
<sequence>MPSAGHDKRPAALAIYPGRLIHERRVKPHYRFAYRVFSLCLDVDRLDEAARRHRFFSRNRFNLIGFYDRDHGPKDGSSLRPWIDRQLTAAGIDLEGGRVELLCYPRVLGYVFNPLSLWFCRHADGSLRAVLAEVRNTFDEWHGYLIHDEGRPLPERLEDRAGKVFHVSPFLPREGHYRFRLQAPAERYHATVNWHNASDPEQPALIAVQSGRRARGGDRGLLRVAVTVPLMTLKVIAAIHWQALKIWLRGGRFYRKPAPPESEISQ</sequence>
<evidence type="ECO:0000313" key="2">
    <source>
        <dbReference type="Proteomes" id="UP001556709"/>
    </source>
</evidence>
<organism evidence="1 2">
    <name type="scientific">Spiribacter pallidus</name>
    <dbReference type="NCBI Taxonomy" id="1987936"/>
    <lineage>
        <taxon>Bacteria</taxon>
        <taxon>Pseudomonadati</taxon>
        <taxon>Pseudomonadota</taxon>
        <taxon>Gammaproteobacteria</taxon>
        <taxon>Chromatiales</taxon>
        <taxon>Ectothiorhodospiraceae</taxon>
        <taxon>Spiribacter</taxon>
    </lineage>
</organism>
<name>A0ABV3TFN7_9GAMM</name>
<evidence type="ECO:0000313" key="1">
    <source>
        <dbReference type="EMBL" id="MEX0469696.1"/>
    </source>
</evidence>
<accession>A0ABV3TFN7</accession>
<protein>
    <submittedName>
        <fullName evidence="1">DUF1365 domain-containing protein</fullName>
    </submittedName>
</protein>
<dbReference type="Pfam" id="PF07103">
    <property type="entry name" value="DUF1365"/>
    <property type="match status" value="1"/>
</dbReference>
<dbReference type="PANTHER" id="PTHR33973:SF4">
    <property type="entry name" value="OS07G0153300 PROTEIN"/>
    <property type="match status" value="1"/>
</dbReference>
<proteinExistence type="predicted"/>
<gene>
    <name evidence="1" type="ORF">V6X73_08155</name>
</gene>
<dbReference type="PANTHER" id="PTHR33973">
    <property type="entry name" value="OS07G0153300 PROTEIN"/>
    <property type="match status" value="1"/>
</dbReference>
<dbReference type="EMBL" id="JBAKFM010000004">
    <property type="protein sequence ID" value="MEX0469696.1"/>
    <property type="molecule type" value="Genomic_DNA"/>
</dbReference>